<name>A0AAV1YGX7_LUPLU</name>
<evidence type="ECO:0008006" key="3">
    <source>
        <dbReference type="Google" id="ProtNLM"/>
    </source>
</evidence>
<keyword evidence="2" id="KW-1185">Reference proteome</keyword>
<dbReference type="EMBL" id="CAXHTB010000025">
    <property type="protein sequence ID" value="CAL0333188.1"/>
    <property type="molecule type" value="Genomic_DNA"/>
</dbReference>
<reference evidence="1 2" key="1">
    <citation type="submission" date="2024-03" db="EMBL/GenBank/DDBJ databases">
        <authorList>
            <person name="Martinez-Hernandez J."/>
        </authorList>
    </citation>
    <scope>NUCLEOTIDE SEQUENCE [LARGE SCALE GENOMIC DNA]</scope>
</reference>
<gene>
    <name evidence="1" type="ORF">LLUT_LOCUS34248</name>
</gene>
<accession>A0AAV1YGX7</accession>
<organism evidence="1 2">
    <name type="scientific">Lupinus luteus</name>
    <name type="common">European yellow lupine</name>
    <dbReference type="NCBI Taxonomy" id="3873"/>
    <lineage>
        <taxon>Eukaryota</taxon>
        <taxon>Viridiplantae</taxon>
        <taxon>Streptophyta</taxon>
        <taxon>Embryophyta</taxon>
        <taxon>Tracheophyta</taxon>
        <taxon>Spermatophyta</taxon>
        <taxon>Magnoliopsida</taxon>
        <taxon>eudicotyledons</taxon>
        <taxon>Gunneridae</taxon>
        <taxon>Pentapetalae</taxon>
        <taxon>rosids</taxon>
        <taxon>fabids</taxon>
        <taxon>Fabales</taxon>
        <taxon>Fabaceae</taxon>
        <taxon>Papilionoideae</taxon>
        <taxon>50 kb inversion clade</taxon>
        <taxon>genistoids sensu lato</taxon>
        <taxon>core genistoids</taxon>
        <taxon>Genisteae</taxon>
        <taxon>Lupinus</taxon>
    </lineage>
</organism>
<dbReference type="PANTHER" id="PTHR35317">
    <property type="entry name" value="OS04G0629600 PROTEIN"/>
    <property type="match status" value="1"/>
</dbReference>
<dbReference type="AlphaFoldDB" id="A0AAV1YGX7"/>
<dbReference type="Proteomes" id="UP001497480">
    <property type="component" value="Unassembled WGS sequence"/>
</dbReference>
<proteinExistence type="predicted"/>
<protein>
    <recommendedName>
        <fullName evidence="3">DUF4219 domain-containing protein</fullName>
    </recommendedName>
</protein>
<evidence type="ECO:0000313" key="2">
    <source>
        <dbReference type="Proteomes" id="UP001497480"/>
    </source>
</evidence>
<sequence length="199" mass="23591">MAGNNRFTMTLPPLNGKNYERWQVHMKVFFRYQEVLDVVQDGFQTVGEDAIEAQRSLFRECKKRDCKALTMIHQCVDDSNFEKIADFKTSKEAWDNLRRCYARAEKVKNVKLQTLRREYELLHMKDEDTIVDYFTRLRSLTNYMKGCGESMKDQLIVEKVLRTLNSKFNHVVFAIEESKNLEDFKIEELQSSLEAHDKE</sequence>
<dbReference type="Pfam" id="PF14223">
    <property type="entry name" value="Retrotran_gag_2"/>
    <property type="match status" value="1"/>
</dbReference>
<dbReference type="PANTHER" id="PTHR35317:SF28">
    <property type="entry name" value="ZINC FINGER, CCHC-TYPE, RIBONUCLEASE H-LIKE DOMAIN, GAG-PRE-INTEGRASE DOMAIN PROTEIN-RELATED"/>
    <property type="match status" value="1"/>
</dbReference>
<comment type="caution">
    <text evidence="1">The sequence shown here is derived from an EMBL/GenBank/DDBJ whole genome shotgun (WGS) entry which is preliminary data.</text>
</comment>
<evidence type="ECO:0000313" key="1">
    <source>
        <dbReference type="EMBL" id="CAL0333188.1"/>
    </source>
</evidence>